<feature type="transmembrane region" description="Helical" evidence="5">
    <location>
        <begin position="80"/>
        <end position="108"/>
    </location>
</feature>
<evidence type="ECO:0000313" key="6">
    <source>
        <dbReference type="EMBL" id="CAF1360395.1"/>
    </source>
</evidence>
<protein>
    <recommendedName>
        <fullName evidence="8">B(0,+)-type amino acid transporter 1</fullName>
    </recommendedName>
</protein>
<dbReference type="PIRSF" id="PIRSF006060">
    <property type="entry name" value="AA_transporter"/>
    <property type="match status" value="1"/>
</dbReference>
<dbReference type="Gene3D" id="1.20.1740.10">
    <property type="entry name" value="Amino acid/polyamine transporter I"/>
    <property type="match status" value="1"/>
</dbReference>
<dbReference type="AlphaFoldDB" id="A0A815I4Z2"/>
<dbReference type="GO" id="GO:0015179">
    <property type="term" value="F:L-amino acid transmembrane transporter activity"/>
    <property type="evidence" value="ECO:0007669"/>
    <property type="project" value="TreeGrafter"/>
</dbReference>
<organism evidence="6 7">
    <name type="scientific">Rotaria sordida</name>
    <dbReference type="NCBI Taxonomy" id="392033"/>
    <lineage>
        <taxon>Eukaryota</taxon>
        <taxon>Metazoa</taxon>
        <taxon>Spiralia</taxon>
        <taxon>Gnathifera</taxon>
        <taxon>Rotifera</taxon>
        <taxon>Eurotatoria</taxon>
        <taxon>Bdelloidea</taxon>
        <taxon>Philodinida</taxon>
        <taxon>Philodinidae</taxon>
        <taxon>Rotaria</taxon>
    </lineage>
</organism>
<keyword evidence="2 5" id="KW-0812">Transmembrane</keyword>
<feature type="transmembrane region" description="Helical" evidence="5">
    <location>
        <begin position="312"/>
        <end position="329"/>
    </location>
</feature>
<dbReference type="InterPro" id="IPR050598">
    <property type="entry name" value="AminoAcid_Transporter"/>
</dbReference>
<feature type="transmembrane region" description="Helical" evidence="5">
    <location>
        <begin position="143"/>
        <end position="162"/>
    </location>
</feature>
<sequence>MVANESYQASNSEIDSVRNRQTSCKSSVQSDSLPSIPCTNEIALKRHLNLWSGICFIVGITIGSGIFVSPKGVLKYTESVGLCLIIWVVSGFVALLGALCFAEIGGIIPRSGAELAYMKEGIGSIHERTGDILAYLFNWTNTFILKPTSTAVLVMSFAEYFLSGIMDACGPPETLVKITSVFTILMLMNINSISVSAANRLNIIFVICKVVKILRVIIVVMLMNINSISVSAANRLNIIFVICKVVTILTVIIVGIVRIAQGHTQYLQNGFDGTTRKPLSVALAFYAGLWAYDGWNSLNSVTEELQNPKRNLWLSIVLALPSVIILYLLTNISYFTVMNKALLLSSNTVAVTWGELVLGRIGANILPILISISALGSANGTLFSSARYCMVGARYGYLPEIFSYIQKDTLTPLPSIVLQGILSIIFCIPSNIDELIDVFSFSAWIFYGLTFAATLCCKFTMKKAKRVISVPIPLIVIVILISIYLVIAPVIVNPSIGFLLATFLILFGMVFYYPFVYYQVELDCMKKLTKFFEVFFDLKISAINLD</sequence>
<dbReference type="PANTHER" id="PTHR11785">
    <property type="entry name" value="AMINO ACID TRANSPORTER"/>
    <property type="match status" value="1"/>
</dbReference>
<comment type="caution">
    <text evidence="6">The sequence shown here is derived from an EMBL/GenBank/DDBJ whole genome shotgun (WGS) entry which is preliminary data.</text>
</comment>
<evidence type="ECO:0000256" key="1">
    <source>
        <dbReference type="ARBA" id="ARBA00004141"/>
    </source>
</evidence>
<dbReference type="Proteomes" id="UP000663864">
    <property type="component" value="Unassembled WGS sequence"/>
</dbReference>
<feature type="transmembrane region" description="Helical" evidence="5">
    <location>
        <begin position="174"/>
        <end position="197"/>
    </location>
</feature>
<gene>
    <name evidence="6" type="ORF">ZHD862_LOCUS31043</name>
</gene>
<dbReference type="GO" id="GO:0016020">
    <property type="term" value="C:membrane"/>
    <property type="evidence" value="ECO:0007669"/>
    <property type="project" value="UniProtKB-SubCell"/>
</dbReference>
<feature type="transmembrane region" description="Helical" evidence="5">
    <location>
        <begin position="365"/>
        <end position="389"/>
    </location>
</feature>
<evidence type="ECO:0000313" key="7">
    <source>
        <dbReference type="Proteomes" id="UP000663864"/>
    </source>
</evidence>
<feature type="transmembrane region" description="Helical" evidence="5">
    <location>
        <begin position="472"/>
        <end position="492"/>
    </location>
</feature>
<accession>A0A815I4Z2</accession>
<dbReference type="InterPro" id="IPR002293">
    <property type="entry name" value="AA/rel_permease1"/>
</dbReference>
<evidence type="ECO:0000256" key="2">
    <source>
        <dbReference type="ARBA" id="ARBA00022692"/>
    </source>
</evidence>
<dbReference type="PANTHER" id="PTHR11785:SF512">
    <property type="entry name" value="SOBREMESA, ISOFORM B"/>
    <property type="match status" value="1"/>
</dbReference>
<feature type="transmembrane region" description="Helical" evidence="5">
    <location>
        <begin position="438"/>
        <end position="460"/>
    </location>
</feature>
<feature type="transmembrane region" description="Helical" evidence="5">
    <location>
        <begin position="498"/>
        <end position="518"/>
    </location>
</feature>
<evidence type="ECO:0000256" key="4">
    <source>
        <dbReference type="ARBA" id="ARBA00023136"/>
    </source>
</evidence>
<feature type="transmembrane region" description="Helical" evidence="5">
    <location>
        <begin position="237"/>
        <end position="260"/>
    </location>
</feature>
<keyword evidence="3 5" id="KW-1133">Transmembrane helix</keyword>
<feature type="transmembrane region" description="Helical" evidence="5">
    <location>
        <begin position="203"/>
        <end position="225"/>
    </location>
</feature>
<keyword evidence="4 5" id="KW-0472">Membrane</keyword>
<comment type="subcellular location">
    <subcellularLocation>
        <location evidence="1">Membrane</location>
        <topology evidence="1">Multi-pass membrane protein</topology>
    </subcellularLocation>
</comment>
<evidence type="ECO:0000256" key="5">
    <source>
        <dbReference type="SAM" id="Phobius"/>
    </source>
</evidence>
<reference evidence="6" key="1">
    <citation type="submission" date="2021-02" db="EMBL/GenBank/DDBJ databases">
        <authorList>
            <person name="Nowell W R."/>
        </authorList>
    </citation>
    <scope>NUCLEOTIDE SEQUENCE</scope>
</reference>
<evidence type="ECO:0008006" key="8">
    <source>
        <dbReference type="Google" id="ProtNLM"/>
    </source>
</evidence>
<evidence type="ECO:0000256" key="3">
    <source>
        <dbReference type="ARBA" id="ARBA00022989"/>
    </source>
</evidence>
<proteinExistence type="predicted"/>
<name>A0A815I4Z2_9BILA</name>
<dbReference type="Pfam" id="PF13520">
    <property type="entry name" value="AA_permease_2"/>
    <property type="match status" value="1"/>
</dbReference>
<dbReference type="EMBL" id="CAJNOT010003044">
    <property type="protein sequence ID" value="CAF1360395.1"/>
    <property type="molecule type" value="Genomic_DNA"/>
</dbReference>
<feature type="transmembrane region" description="Helical" evidence="5">
    <location>
        <begin position="50"/>
        <end position="68"/>
    </location>
</feature>